<evidence type="ECO:0008006" key="3">
    <source>
        <dbReference type="Google" id="ProtNLM"/>
    </source>
</evidence>
<dbReference type="eggNOG" id="COG3146">
    <property type="taxonomic scope" value="Bacteria"/>
</dbReference>
<dbReference type="KEGG" id="fsy:FsymDg_1855"/>
<sequence length="406" mass="43291">MTHQVGTYQVGMVRGIAEIGEETWARLAAGRSFYLSYPWLRWAETAAGVDTVYLAAYSRDARVVGAVPCYLWDGGTVPSMNAAYDVVAELLTPNGVALSPPERRRWLPALLVGSRAGYHGGVLVDPALAPPERERVLIRLFRAVTEHAAGSGAGSVAMLYVPETHAAECAAAWRVALDGTPGPYAAPLSAEATVRPVTREPFATPTLSARSRREWYREERRFTEAAEAIGSAPLSACVAEIGPLLGHTQRKYGASDSDEAMTRYLAGQVPFLDSHSHVLLEYDGGAVVGFALTYSWGDALAVRAAGFSDRCAPFAYFNLAVYGPVRLAMDRGLGSVELGAGSYRGKFLRGADLSPTWSLVVPPAGAPPEWLTALTGPGGDYLAARAVDGALGIRPDSTLTDPPRIR</sequence>
<dbReference type="Proteomes" id="UP000001549">
    <property type="component" value="Chromosome"/>
</dbReference>
<organism evidence="1 2">
    <name type="scientific">Candidatus Protofrankia datiscae</name>
    <dbReference type="NCBI Taxonomy" id="2716812"/>
    <lineage>
        <taxon>Bacteria</taxon>
        <taxon>Bacillati</taxon>
        <taxon>Actinomycetota</taxon>
        <taxon>Actinomycetes</taxon>
        <taxon>Frankiales</taxon>
        <taxon>Frankiaceae</taxon>
        <taxon>Protofrankia</taxon>
    </lineage>
</organism>
<dbReference type="STRING" id="656024.FsymDg_1855"/>
<dbReference type="RefSeq" id="WP_013873246.1">
    <property type="nucleotide sequence ID" value="NC_015656.1"/>
</dbReference>
<evidence type="ECO:0000313" key="1">
    <source>
        <dbReference type="EMBL" id="AEH09298.1"/>
    </source>
</evidence>
<dbReference type="HOGENOM" id="CLU_677487_0_0_11"/>
<keyword evidence="2" id="KW-1185">Reference proteome</keyword>
<evidence type="ECO:0000313" key="2">
    <source>
        <dbReference type="Proteomes" id="UP000001549"/>
    </source>
</evidence>
<dbReference type="InterPro" id="IPR016181">
    <property type="entry name" value="Acyl_CoA_acyltransferase"/>
</dbReference>
<dbReference type="SUPFAM" id="SSF55729">
    <property type="entry name" value="Acyl-CoA N-acyltransferases (Nat)"/>
    <property type="match status" value="1"/>
</dbReference>
<proteinExistence type="predicted"/>
<dbReference type="AlphaFoldDB" id="F8B4A2"/>
<dbReference type="EMBL" id="CP002801">
    <property type="protein sequence ID" value="AEH09298.1"/>
    <property type="molecule type" value="Genomic_DNA"/>
</dbReference>
<protein>
    <recommendedName>
        <fullName evidence="3">BioF2-like acetyltransferase domain-containing protein</fullName>
    </recommendedName>
</protein>
<gene>
    <name evidence="1" type="ordered locus">FsymDg_1855</name>
</gene>
<reference evidence="1 2" key="1">
    <citation type="submission" date="2011-05" db="EMBL/GenBank/DDBJ databases">
        <title>Complete sequence of chromosome of Frankia symbiont of Datisca glomerata.</title>
        <authorList>
            <consortium name="US DOE Joint Genome Institute"/>
            <person name="Lucas S."/>
            <person name="Han J."/>
            <person name="Lapidus A."/>
            <person name="Cheng J.-F."/>
            <person name="Goodwin L."/>
            <person name="Pitluck S."/>
            <person name="Peters L."/>
            <person name="Mikhailova N."/>
            <person name="Chertkov O."/>
            <person name="Teshima H."/>
            <person name="Han C."/>
            <person name="Tapia R."/>
            <person name="Land M."/>
            <person name="Hauser L."/>
            <person name="Kyrpides N."/>
            <person name="Ivanova N."/>
            <person name="Pagani I."/>
            <person name="Berry A."/>
            <person name="Pawlowski K."/>
            <person name="Persson T."/>
            <person name="Vanden Heuvel B."/>
            <person name="Benson D."/>
            <person name="Woyke T."/>
        </authorList>
    </citation>
    <scope>NUCLEOTIDE SEQUENCE [LARGE SCALE GENOMIC DNA]</scope>
    <source>
        <strain evidence="2">4085684</strain>
    </source>
</reference>
<name>F8B4A2_9ACTN</name>
<accession>F8B4A2</accession>